<dbReference type="Gene3D" id="3.30.420.10">
    <property type="entry name" value="Ribonuclease H-like superfamily/Ribonuclease H"/>
    <property type="match status" value="1"/>
</dbReference>
<reference evidence="3" key="1">
    <citation type="journal article" date="2023" name="Mol. Phylogenet. Evol.">
        <title>Genome-scale phylogeny and comparative genomics of the fungal order Sordariales.</title>
        <authorList>
            <person name="Hensen N."/>
            <person name="Bonometti L."/>
            <person name="Westerberg I."/>
            <person name="Brannstrom I.O."/>
            <person name="Guillou S."/>
            <person name="Cros-Aarteil S."/>
            <person name="Calhoun S."/>
            <person name="Haridas S."/>
            <person name="Kuo A."/>
            <person name="Mondo S."/>
            <person name="Pangilinan J."/>
            <person name="Riley R."/>
            <person name="LaButti K."/>
            <person name="Andreopoulos B."/>
            <person name="Lipzen A."/>
            <person name="Chen C."/>
            <person name="Yan M."/>
            <person name="Daum C."/>
            <person name="Ng V."/>
            <person name="Clum A."/>
            <person name="Steindorff A."/>
            <person name="Ohm R.A."/>
            <person name="Martin F."/>
            <person name="Silar P."/>
            <person name="Natvig D.O."/>
            <person name="Lalanne C."/>
            <person name="Gautier V."/>
            <person name="Ament-Velasquez S.L."/>
            <person name="Kruys A."/>
            <person name="Hutchinson M.I."/>
            <person name="Powell A.J."/>
            <person name="Barry K."/>
            <person name="Miller A.N."/>
            <person name="Grigoriev I.V."/>
            <person name="Debuchy R."/>
            <person name="Gladieux P."/>
            <person name="Hiltunen Thoren M."/>
            <person name="Johannesson H."/>
        </authorList>
    </citation>
    <scope>NUCLEOTIDE SEQUENCE</scope>
    <source>
        <strain evidence="3">CBS 757.83</strain>
    </source>
</reference>
<protein>
    <recommendedName>
        <fullName evidence="2">Gfd2/YDR514C-like C-terminal domain-containing protein</fullName>
    </recommendedName>
</protein>
<name>A0AAN6QGA7_9PEZI</name>
<keyword evidence="4" id="KW-1185">Reference proteome</keyword>
<sequence>MEDAEFLARLRANTGDTAVWDGFDPTAWRCLQPEGDGPEVVAKDQEDAAYASDDSAGMILNLHKLTPAEKAANGLGGGEGGGSSKRNKARQYAAGETAFPREVAELKKIEWKETGLAMGDASAKSTTFVPFALVQNYPNMFVGKANGARAEPLFKLETLHEKRVWDLYYTHCPPDMGMKPVVLVPTYQFEHLLQVVNAKLDTQLTIPPGRNEERFRMSFGLGNAPRPRFLGRSESARTFLDLVKAIPEPHPDDDLSKATQLGLEEFRKLIKRSRADRKRGKRSDRNRSKRIKAHQDWGRSVKRVQRYLGLRGRTAGDGNVVGKLAALDLDMPTVDEPEGFVLFVAIDIEAWEENQDLVTEVGIAMLDTTEIQGVAPGEGGQKWFPHIRGRHIRVKENSWVMNSRYVRGCADAFDFGTSEFLLLSQVEPLITDLIDKATTPAGGSSPRPVVLVFHESSSDIKYLRVLSYHVEAAPNVVEVVDTREMHQYMARSNDSASLATVLSSVGIRSFRHLHNAGNDAVYTLQAMVGLAVKMRGMSGWARTVTGHVPYSELKEKDGWTSNEDTDGGEPVGLRGGDGSHGGYRASEDAGTSSGGEGQDWEN</sequence>
<dbReference type="Proteomes" id="UP001305647">
    <property type="component" value="Unassembled WGS sequence"/>
</dbReference>
<evidence type="ECO:0000256" key="1">
    <source>
        <dbReference type="SAM" id="MobiDB-lite"/>
    </source>
</evidence>
<organism evidence="3 4">
    <name type="scientific">Parathielavia hyrcaniae</name>
    <dbReference type="NCBI Taxonomy" id="113614"/>
    <lineage>
        <taxon>Eukaryota</taxon>
        <taxon>Fungi</taxon>
        <taxon>Dikarya</taxon>
        <taxon>Ascomycota</taxon>
        <taxon>Pezizomycotina</taxon>
        <taxon>Sordariomycetes</taxon>
        <taxon>Sordariomycetidae</taxon>
        <taxon>Sordariales</taxon>
        <taxon>Chaetomiaceae</taxon>
        <taxon>Parathielavia</taxon>
    </lineage>
</organism>
<feature type="compositionally biased region" description="Basic residues" evidence="1">
    <location>
        <begin position="273"/>
        <end position="292"/>
    </location>
</feature>
<comment type="caution">
    <text evidence="3">The sequence shown here is derived from an EMBL/GenBank/DDBJ whole genome shotgun (WGS) entry which is preliminary data.</text>
</comment>
<dbReference type="PANTHER" id="PTHR28083">
    <property type="entry name" value="GOOD FOR FULL DBP5 ACTIVITY PROTEIN 2"/>
    <property type="match status" value="1"/>
</dbReference>
<evidence type="ECO:0000313" key="4">
    <source>
        <dbReference type="Proteomes" id="UP001305647"/>
    </source>
</evidence>
<dbReference type="InterPro" id="IPR012337">
    <property type="entry name" value="RNaseH-like_sf"/>
</dbReference>
<accession>A0AAN6QGA7</accession>
<feature type="compositionally biased region" description="Gly residues" evidence="1">
    <location>
        <begin position="569"/>
        <end position="581"/>
    </location>
</feature>
<feature type="region of interest" description="Disordered" evidence="1">
    <location>
        <begin position="273"/>
        <end position="295"/>
    </location>
</feature>
<dbReference type="GO" id="GO:0005634">
    <property type="term" value="C:nucleus"/>
    <property type="evidence" value="ECO:0007669"/>
    <property type="project" value="TreeGrafter"/>
</dbReference>
<dbReference type="InterPro" id="IPR048519">
    <property type="entry name" value="Gfd2/YDR514C-like_C"/>
</dbReference>
<dbReference type="AlphaFoldDB" id="A0AAN6QGA7"/>
<dbReference type="Pfam" id="PF21762">
    <property type="entry name" value="DEDDh_C"/>
    <property type="match status" value="1"/>
</dbReference>
<dbReference type="GO" id="GO:0003676">
    <property type="term" value="F:nucleic acid binding"/>
    <property type="evidence" value="ECO:0007669"/>
    <property type="project" value="InterPro"/>
</dbReference>
<feature type="region of interest" description="Disordered" evidence="1">
    <location>
        <begin position="555"/>
        <end position="602"/>
    </location>
</feature>
<dbReference type="EMBL" id="MU863624">
    <property type="protein sequence ID" value="KAK4106876.1"/>
    <property type="molecule type" value="Genomic_DNA"/>
</dbReference>
<dbReference type="PANTHER" id="PTHR28083:SF1">
    <property type="entry name" value="GOOD FOR FULL DBP5 ACTIVITY PROTEIN 2"/>
    <property type="match status" value="1"/>
</dbReference>
<feature type="domain" description="Gfd2/YDR514C-like C-terminal" evidence="2">
    <location>
        <begin position="343"/>
        <end position="529"/>
    </location>
</feature>
<evidence type="ECO:0000259" key="2">
    <source>
        <dbReference type="Pfam" id="PF21762"/>
    </source>
</evidence>
<evidence type="ECO:0000313" key="3">
    <source>
        <dbReference type="EMBL" id="KAK4106876.1"/>
    </source>
</evidence>
<feature type="compositionally biased region" description="Gly residues" evidence="1">
    <location>
        <begin position="592"/>
        <end position="602"/>
    </location>
</feature>
<proteinExistence type="predicted"/>
<reference evidence="3" key="2">
    <citation type="submission" date="2023-05" db="EMBL/GenBank/DDBJ databases">
        <authorList>
            <consortium name="Lawrence Berkeley National Laboratory"/>
            <person name="Steindorff A."/>
            <person name="Hensen N."/>
            <person name="Bonometti L."/>
            <person name="Westerberg I."/>
            <person name="Brannstrom I.O."/>
            <person name="Guillou S."/>
            <person name="Cros-Aarteil S."/>
            <person name="Calhoun S."/>
            <person name="Haridas S."/>
            <person name="Kuo A."/>
            <person name="Mondo S."/>
            <person name="Pangilinan J."/>
            <person name="Riley R."/>
            <person name="Labutti K."/>
            <person name="Andreopoulos B."/>
            <person name="Lipzen A."/>
            <person name="Chen C."/>
            <person name="Yanf M."/>
            <person name="Daum C."/>
            <person name="Ng V."/>
            <person name="Clum A."/>
            <person name="Ohm R."/>
            <person name="Martin F."/>
            <person name="Silar P."/>
            <person name="Natvig D."/>
            <person name="Lalanne C."/>
            <person name="Gautier V."/>
            <person name="Ament-Velasquez S.L."/>
            <person name="Kruys A."/>
            <person name="Hutchinson M.I."/>
            <person name="Powell A.J."/>
            <person name="Barry K."/>
            <person name="Miller A.N."/>
            <person name="Grigoriev I.V."/>
            <person name="Debuchy R."/>
            <person name="Gladieux P."/>
            <person name="Thoren M.H."/>
            <person name="Johannesson H."/>
        </authorList>
    </citation>
    <scope>NUCLEOTIDE SEQUENCE</scope>
    <source>
        <strain evidence="3">CBS 757.83</strain>
    </source>
</reference>
<feature type="region of interest" description="Disordered" evidence="1">
    <location>
        <begin position="71"/>
        <end position="92"/>
    </location>
</feature>
<feature type="compositionally biased region" description="Gly residues" evidence="1">
    <location>
        <begin position="74"/>
        <end position="83"/>
    </location>
</feature>
<dbReference type="SUPFAM" id="SSF53098">
    <property type="entry name" value="Ribonuclease H-like"/>
    <property type="match status" value="1"/>
</dbReference>
<gene>
    <name evidence="3" type="ORF">N658DRAFT_414096</name>
</gene>
<dbReference type="InterPro" id="IPR036397">
    <property type="entry name" value="RNaseH_sf"/>
</dbReference>
<dbReference type="InterPro" id="IPR040151">
    <property type="entry name" value="Gfd2/YDR514C-like"/>
</dbReference>